<accession>W8C873</accession>
<dbReference type="AlphaFoldDB" id="W8C873"/>
<dbReference type="Pfam" id="PF08424">
    <property type="entry name" value="NRDE-2"/>
    <property type="match status" value="1"/>
</dbReference>
<reference evidence="5" key="2">
    <citation type="journal article" date="2014" name="BMC Genomics">
        <title>A genomic perspective to assessing quality of mass-reared SIT flies used in Mediterranean fruit fly (Ceratitis capitata) eradication in California.</title>
        <authorList>
            <person name="Calla B."/>
            <person name="Hall B."/>
            <person name="Hou S."/>
            <person name="Geib S.M."/>
        </authorList>
    </citation>
    <scope>NUCLEOTIDE SEQUENCE</scope>
</reference>
<gene>
    <name evidence="5" type="primary">CN102</name>
</gene>
<comment type="similarity">
    <text evidence="2">Belongs to the NRDE2 family.</text>
</comment>
<evidence type="ECO:0000256" key="4">
    <source>
        <dbReference type="SAM" id="MobiDB-lite"/>
    </source>
</evidence>
<comment type="subcellular location">
    <subcellularLocation>
        <location evidence="1">Nucleus</location>
    </subcellularLocation>
</comment>
<organism evidence="5">
    <name type="scientific">Ceratitis capitata</name>
    <name type="common">Mediterranean fruit fly</name>
    <name type="synonym">Tephritis capitata</name>
    <dbReference type="NCBI Taxonomy" id="7213"/>
    <lineage>
        <taxon>Eukaryota</taxon>
        <taxon>Metazoa</taxon>
        <taxon>Ecdysozoa</taxon>
        <taxon>Arthropoda</taxon>
        <taxon>Hexapoda</taxon>
        <taxon>Insecta</taxon>
        <taxon>Pterygota</taxon>
        <taxon>Neoptera</taxon>
        <taxon>Endopterygota</taxon>
        <taxon>Diptera</taxon>
        <taxon>Brachycera</taxon>
        <taxon>Muscomorpha</taxon>
        <taxon>Tephritoidea</taxon>
        <taxon>Tephritidae</taxon>
        <taxon>Ceratitis</taxon>
        <taxon>Ceratitis</taxon>
    </lineage>
</organism>
<protein>
    <submittedName>
        <fullName evidence="5">Protein NRDE2</fullName>
    </submittedName>
</protein>
<dbReference type="KEGG" id="ccat:101456941"/>
<dbReference type="GO" id="GO:1902369">
    <property type="term" value="P:negative regulation of RNA catabolic process"/>
    <property type="evidence" value="ECO:0007669"/>
    <property type="project" value="TreeGrafter"/>
</dbReference>
<dbReference type="GeneID" id="101456941"/>
<feature type="compositionally biased region" description="Basic residues" evidence="4">
    <location>
        <begin position="71"/>
        <end position="88"/>
    </location>
</feature>
<sequence>MSIFPAYIEDKERIHTDTKTDDDSSTNTTKWLINSSFPLETDRLKCLEKVTISGSSSSCSTDNETELLPAKRYKKHKKHKKKSKRKKHNADFDMQISKPALEFNGEEEYYIDKNKAKIFLSIRTLHKPACPRYRRSFGHAMGTLRWNELLSAGTTLKLRKRYFQNKLTTSRNPICNGILPALDENEYTSRLGQLNRKTLEPTCDLQVWLDLISLQEQNPYKWTRLLLAERKLDIINRALLSFPRNEQLYRIYIDIINVTYPSFEVTKMIDRLLIKDPHSYTLWTAQIMTTQGSMARCIVPDVLRIYERCMSKMHRAQQINKSDAATNSTSDNIMLKLFNNCALFLRQAGLYELFIALLKLALELNVSTSDFKAFTPLESDQNTLIEYEEIVLQSGLPMNEIWQRIEKLRQSFNFLPCLNSSNDPQRIVFNEDICHYIYPLELRENSFYLMLLILRLLKLPFIQTEELAEKFTAHLQLIGDSDAIEDTLAVCLQRNFAISQNLQNEFQKGLYTLAKEMAVNPTFLGNIIGHDIYNRCVSDLLMDFAASYTNIDNRKRELFIVLWCRFKRLLLVLERCSSKINAEYIKAGRKLFKNLLKHPLNRNVLIFYTEFAIYEYESLENPKDDMSSVASIFENLISSHSADETQASDLCYTYVTFAEMLIGCDKPTEALQVLISFALNSEVVTYCKIGDGKKLAALQKVIDKLDRQIAIEKNVEVIVLEQYLLPDYTISLIKVRMLIQCLIGKKTEAIEYLDKLLHIFRNNNDRHRFLREQIMEIYIGVLQIARSTCKIPNGLLRDKIFNTLAEFPRNLYLLQHCGMLSSEPWFRIRTAILRTKPTILAVTFLIVLARYKFFQMNSDEEWDKRHNALIIRNRILHIFKTLTSDHVTEVSGRNALLRNALFWRLYIRFLSDQCTDFETSKKCLLTALDECPWNKALYLDGATHVPQELSHLQDLIIEKQLRIYALPEELEILREQ</sequence>
<dbReference type="OrthoDB" id="297219at2759"/>
<dbReference type="GO" id="GO:0031048">
    <property type="term" value="P:regulatory ncRNA-mediated heterochromatin formation"/>
    <property type="evidence" value="ECO:0007669"/>
    <property type="project" value="TreeGrafter"/>
</dbReference>
<evidence type="ECO:0000313" key="5">
    <source>
        <dbReference type="EMBL" id="JAC06454.1"/>
    </source>
</evidence>
<evidence type="ECO:0000256" key="3">
    <source>
        <dbReference type="ARBA" id="ARBA00023242"/>
    </source>
</evidence>
<evidence type="ECO:0000256" key="2">
    <source>
        <dbReference type="ARBA" id="ARBA00009265"/>
    </source>
</evidence>
<dbReference type="InterPro" id="IPR013633">
    <property type="entry name" value="NRDE-2"/>
</dbReference>
<keyword evidence="3" id="KW-0539">Nucleus</keyword>
<dbReference type="GO" id="GO:0071013">
    <property type="term" value="C:catalytic step 2 spliceosome"/>
    <property type="evidence" value="ECO:0007669"/>
    <property type="project" value="TreeGrafter"/>
</dbReference>
<feature type="region of interest" description="Disordered" evidence="4">
    <location>
        <begin position="70"/>
        <end position="89"/>
    </location>
</feature>
<proteinExistence type="evidence at transcript level"/>
<dbReference type="EMBL" id="GAMC01000102">
    <property type="protein sequence ID" value="JAC06454.1"/>
    <property type="molecule type" value="mRNA"/>
</dbReference>
<dbReference type="PANTHER" id="PTHR13471:SF0">
    <property type="entry name" value="NUCLEAR EXOSOME REGULATOR NRDE2"/>
    <property type="match status" value="1"/>
</dbReference>
<reference evidence="5" key="1">
    <citation type="submission" date="2013-07" db="EMBL/GenBank/DDBJ databases">
        <authorList>
            <person name="Geib S."/>
        </authorList>
    </citation>
    <scope>NUCLEOTIDE SEQUENCE</scope>
</reference>
<dbReference type="PANTHER" id="PTHR13471">
    <property type="entry name" value="TETRATRICOPEPTIDE-LIKE HELICAL"/>
    <property type="match status" value="1"/>
</dbReference>
<name>W8C873_CERCA</name>
<evidence type="ECO:0000256" key="1">
    <source>
        <dbReference type="ARBA" id="ARBA00004123"/>
    </source>
</evidence>